<dbReference type="RefSeq" id="WP_084137986.1">
    <property type="nucleotide sequence ID" value="NZ_FQWQ01000001.1"/>
</dbReference>
<organism evidence="2 3">
    <name type="scientific">Chryseolinea serpens</name>
    <dbReference type="NCBI Taxonomy" id="947013"/>
    <lineage>
        <taxon>Bacteria</taxon>
        <taxon>Pseudomonadati</taxon>
        <taxon>Bacteroidota</taxon>
        <taxon>Cytophagia</taxon>
        <taxon>Cytophagales</taxon>
        <taxon>Fulvivirgaceae</taxon>
        <taxon>Chryseolinea</taxon>
    </lineage>
</organism>
<dbReference type="InterPro" id="IPR036890">
    <property type="entry name" value="HATPase_C_sf"/>
</dbReference>
<dbReference type="AlphaFoldDB" id="A0A1M5MQI6"/>
<sequence>MPQIPFTVSARTAQLIGQQNFSTAEGAVVELVKNCYDADAKNSVVYFANDEQDSKKNILYIIDNGTGMTENIIRKNWMMIGTDNKESDFESKDGRIRTGAKGIGRFALDRLGEVAELYTIPSGKSVGNYWKVDWTAFQRKGVAINQVKARLETIKSNIFTQQVTALSNGFDNLSKHLEEIKFTSGTILKITKLREEWSKDEIDKLFSNLEILNPPKEQPSFGISLFSRIHQKDYGKLSTVFHDDFDYKIHASFTNDSKKTVTISVERNELELNKVIKEYMDVFSMPLMKTFPYDFETFKATKFEYKISLNEILKGITEVTDNSLLDNIGKFSFTFYFLKLTKSDAKGESDVKKYPYREFNTASRRAWLKKFGGVKIFRDEFRVRPYGENGQDWLNLGERQAQSPQGAGQRIGAYRIGPNQISGTVNISRITNTKFQDKSGREGVQENEEFEMFKSILKGIIEQFEKDRNVIMYSFSERFKKVNAEEETKRRAEEEAKRVLEQQKKMRSPERHQVTQQQTIQLTVQKKQTLRQLKLKLLLLKVFRQRMTRLKRRTMKYAC</sequence>
<evidence type="ECO:0000256" key="1">
    <source>
        <dbReference type="SAM" id="MobiDB-lite"/>
    </source>
</evidence>
<dbReference type="GO" id="GO:0016301">
    <property type="term" value="F:kinase activity"/>
    <property type="evidence" value="ECO:0007669"/>
    <property type="project" value="UniProtKB-KW"/>
</dbReference>
<feature type="region of interest" description="Disordered" evidence="1">
    <location>
        <begin position="487"/>
        <end position="516"/>
    </location>
</feature>
<dbReference type="OrthoDB" id="9816482at2"/>
<keyword evidence="3" id="KW-1185">Reference proteome</keyword>
<dbReference type="EMBL" id="FQWQ01000001">
    <property type="protein sequence ID" value="SHG79043.1"/>
    <property type="molecule type" value="Genomic_DNA"/>
</dbReference>
<evidence type="ECO:0000313" key="2">
    <source>
        <dbReference type="EMBL" id="SHG79043.1"/>
    </source>
</evidence>
<gene>
    <name evidence="2" type="ORF">SAMN04488109_1849</name>
</gene>
<dbReference type="SUPFAM" id="SSF55874">
    <property type="entry name" value="ATPase domain of HSP90 chaperone/DNA topoisomerase II/histidine kinase"/>
    <property type="match status" value="1"/>
</dbReference>
<accession>A0A1M5MQI6</accession>
<feature type="compositionally biased region" description="Basic and acidic residues" evidence="1">
    <location>
        <begin position="487"/>
        <end position="513"/>
    </location>
</feature>
<proteinExistence type="predicted"/>
<protein>
    <submittedName>
        <fullName evidence="2">Histidine kinase-, DNA gyrase B-, and HSP90-like ATPase</fullName>
    </submittedName>
</protein>
<dbReference type="Pfam" id="PF13589">
    <property type="entry name" value="HATPase_c_3"/>
    <property type="match status" value="1"/>
</dbReference>
<dbReference type="Proteomes" id="UP000184212">
    <property type="component" value="Unassembled WGS sequence"/>
</dbReference>
<dbReference type="Gene3D" id="3.30.565.10">
    <property type="entry name" value="Histidine kinase-like ATPase, C-terminal domain"/>
    <property type="match status" value="1"/>
</dbReference>
<reference evidence="2 3" key="1">
    <citation type="submission" date="2016-11" db="EMBL/GenBank/DDBJ databases">
        <authorList>
            <person name="Jaros S."/>
            <person name="Januszkiewicz K."/>
            <person name="Wedrychowicz H."/>
        </authorList>
    </citation>
    <scope>NUCLEOTIDE SEQUENCE [LARGE SCALE GENOMIC DNA]</scope>
    <source>
        <strain evidence="2 3">DSM 24574</strain>
    </source>
</reference>
<keyword evidence="2" id="KW-0808">Transferase</keyword>
<name>A0A1M5MQI6_9BACT</name>
<dbReference type="STRING" id="947013.SAMN04488109_1849"/>
<evidence type="ECO:0000313" key="3">
    <source>
        <dbReference type="Proteomes" id="UP000184212"/>
    </source>
</evidence>
<keyword evidence="2" id="KW-0418">Kinase</keyword>